<proteinExistence type="predicted"/>
<reference evidence="1 2" key="1">
    <citation type="journal article" date="2020" name="Nature">
        <title>Six reference-quality genomes reveal evolution of bat adaptations.</title>
        <authorList>
            <person name="Jebb D."/>
            <person name="Huang Z."/>
            <person name="Pippel M."/>
            <person name="Hughes G.M."/>
            <person name="Lavrichenko K."/>
            <person name="Devanna P."/>
            <person name="Winkler S."/>
            <person name="Jermiin L.S."/>
            <person name="Skirmuntt E.C."/>
            <person name="Katzourakis A."/>
            <person name="Burkitt-Gray L."/>
            <person name="Ray D.A."/>
            <person name="Sullivan K.A.M."/>
            <person name="Roscito J.G."/>
            <person name="Kirilenko B.M."/>
            <person name="Davalos L.M."/>
            <person name="Corthals A.P."/>
            <person name="Power M.L."/>
            <person name="Jones G."/>
            <person name="Ransome R.D."/>
            <person name="Dechmann D.K.N."/>
            <person name="Locatelli A.G."/>
            <person name="Puechmaille S.J."/>
            <person name="Fedrigo O."/>
            <person name="Jarvis E.D."/>
            <person name="Hiller M."/>
            <person name="Vernes S.C."/>
            <person name="Myers E.W."/>
            <person name="Teeling E.C."/>
        </authorList>
    </citation>
    <scope>NUCLEOTIDE SEQUENCE [LARGE SCALE GENOMIC DNA]</scope>
    <source>
        <strain evidence="1">Bat1K_MPI-CBG_1</strain>
    </source>
</reference>
<name>A0A833ZYG9_9CHIR</name>
<gene>
    <name evidence="1" type="ORF">HJG60_011666</name>
</gene>
<evidence type="ECO:0000313" key="2">
    <source>
        <dbReference type="Proteomes" id="UP000664940"/>
    </source>
</evidence>
<accession>A0A833ZYG9</accession>
<organism evidence="1 2">
    <name type="scientific">Phyllostomus discolor</name>
    <name type="common">pale spear-nosed bat</name>
    <dbReference type="NCBI Taxonomy" id="89673"/>
    <lineage>
        <taxon>Eukaryota</taxon>
        <taxon>Metazoa</taxon>
        <taxon>Chordata</taxon>
        <taxon>Craniata</taxon>
        <taxon>Vertebrata</taxon>
        <taxon>Euteleostomi</taxon>
        <taxon>Mammalia</taxon>
        <taxon>Eutheria</taxon>
        <taxon>Laurasiatheria</taxon>
        <taxon>Chiroptera</taxon>
        <taxon>Yangochiroptera</taxon>
        <taxon>Phyllostomidae</taxon>
        <taxon>Phyllostominae</taxon>
        <taxon>Phyllostomus</taxon>
    </lineage>
</organism>
<evidence type="ECO:0000313" key="1">
    <source>
        <dbReference type="EMBL" id="KAF6099950.1"/>
    </source>
</evidence>
<dbReference type="EMBL" id="JABVXQ010000007">
    <property type="protein sequence ID" value="KAF6099950.1"/>
    <property type="molecule type" value="Genomic_DNA"/>
</dbReference>
<sequence length="142" mass="15629">MLFDEVFSSFSLADLALCVPVASSVHFHLYRCRPRLSRSPSPHSEWTSPCLSSQWKSRCSAHIGWTEMPVGHRAAGEEKGNKWEGTPRSASIKHAVTGNSYLRSRCQPLDASAEIPPSFKAESISLKSRPSGSGSITHNYLI</sequence>
<protein>
    <submittedName>
        <fullName evidence="1">Uncharacterized protein</fullName>
    </submittedName>
</protein>
<dbReference type="AlphaFoldDB" id="A0A833ZYG9"/>
<comment type="caution">
    <text evidence="1">The sequence shown here is derived from an EMBL/GenBank/DDBJ whole genome shotgun (WGS) entry which is preliminary data.</text>
</comment>
<dbReference type="Proteomes" id="UP000664940">
    <property type="component" value="Unassembled WGS sequence"/>
</dbReference>